<dbReference type="InterPro" id="IPR001296">
    <property type="entry name" value="Glyco_trans_1"/>
</dbReference>
<dbReference type="Gene3D" id="3.40.50.2000">
    <property type="entry name" value="Glycogen Phosphorylase B"/>
    <property type="match status" value="3"/>
</dbReference>
<dbReference type="AlphaFoldDB" id="A0A2H6CT51"/>
<keyword evidence="5" id="KW-1185">Reference proteome</keyword>
<proteinExistence type="predicted"/>
<organism evidence="4 5">
    <name type="scientific">Tetragenococcus halophilus subsp. halophilus</name>
    <dbReference type="NCBI Taxonomy" id="1513897"/>
    <lineage>
        <taxon>Bacteria</taxon>
        <taxon>Bacillati</taxon>
        <taxon>Bacillota</taxon>
        <taxon>Bacilli</taxon>
        <taxon>Lactobacillales</taxon>
        <taxon>Enterococcaceae</taxon>
        <taxon>Tetragenococcus</taxon>
    </lineage>
</organism>
<dbReference type="PANTHER" id="PTHR12526">
    <property type="entry name" value="GLYCOSYLTRANSFERASE"/>
    <property type="match status" value="1"/>
</dbReference>
<feature type="domain" description="Glycosyl transferase family 1" evidence="3">
    <location>
        <begin position="314"/>
        <end position="473"/>
    </location>
</feature>
<dbReference type="GO" id="GO:0016757">
    <property type="term" value="F:glycosyltransferase activity"/>
    <property type="evidence" value="ECO:0007669"/>
    <property type="project" value="UniProtKB-KW"/>
</dbReference>
<evidence type="ECO:0000256" key="2">
    <source>
        <dbReference type="ARBA" id="ARBA00022679"/>
    </source>
</evidence>
<evidence type="ECO:0000313" key="4">
    <source>
        <dbReference type="EMBL" id="GBD68166.1"/>
    </source>
</evidence>
<dbReference type="Pfam" id="PF00534">
    <property type="entry name" value="Glycos_transf_1"/>
    <property type="match status" value="1"/>
</dbReference>
<dbReference type="RefSeq" id="WP_103103431.1">
    <property type="nucleotide sequence ID" value="NZ_BDEC01000036.1"/>
</dbReference>
<dbReference type="EMBL" id="BDEC01000036">
    <property type="protein sequence ID" value="GBD68166.1"/>
    <property type="molecule type" value="Genomic_DNA"/>
</dbReference>
<dbReference type="PANTHER" id="PTHR12526:SF629">
    <property type="entry name" value="TEICHURONIC ACID BIOSYNTHESIS GLYCOSYLTRANSFERASE TUAH-RELATED"/>
    <property type="match status" value="1"/>
</dbReference>
<dbReference type="SUPFAM" id="SSF53756">
    <property type="entry name" value="UDP-Glycosyltransferase/glycogen phosphorylase"/>
    <property type="match status" value="1"/>
</dbReference>
<accession>A0A2H6CT51</accession>
<reference evidence="4 5" key="1">
    <citation type="submission" date="2016-05" db="EMBL/GenBank/DDBJ databases">
        <title>Whole genome sequencing of Tetragenococcus halophilus subsp. halophilus NISL 7118.</title>
        <authorList>
            <person name="Shiwa Y."/>
            <person name="Nishimura I."/>
            <person name="Yoshikawa H."/>
            <person name="Koyama Y."/>
            <person name="Oguma T."/>
        </authorList>
    </citation>
    <scope>NUCLEOTIDE SEQUENCE [LARGE SCALE GENOMIC DNA]</scope>
    <source>
        <strain evidence="4 5">NISL 7118</strain>
    </source>
</reference>
<evidence type="ECO:0000259" key="3">
    <source>
        <dbReference type="Pfam" id="PF00534"/>
    </source>
</evidence>
<protein>
    <submittedName>
        <fullName evidence="4">Putative glycosyltransferase</fullName>
    </submittedName>
</protein>
<sequence>MNNIYMVFFDLGLNKGGITSAVLNRSRYFYKNGYPADIVTFDYKYNSSKVVKELKKSGKMYSETKLFNMFDFFESRSLVTHSEKNQFLYDYYDHLLNESLCIVQDEKISRYFSKTTGEYLLYKKGNFETGNYVLDRFENNQRKERVYYRKNVLKRIKEYDYKNRLISERFFDELGFPFLRRNINRETGKVGKIYLLTDNKQFENSSELCSYFLSELIEDRSENIIICDGPGSFPKILAAGFTYVKKYAFIYTNHINVRNKEKNKETYILKNGDQLDGVIVLTESQKNDIIRDYNLNNVSAISNFIEIPDVVNKPNNDSKKIVGMVSRLVENKGFVYLIEVAKIVTSIYSNVSFNIYGEGEYRSRVEELIQENGLENNFKLMGYTNDPNKAISEFDCVVSTSQIEGQGLSIIEAMLQQKPVVVFNVRYGPSDFIKHEQNGILIENKYTEKMANDIIYLLENEETAKKMGKQAREDIIKQYRPEMIMQQWEKYLIYSEISLNRLN</sequence>
<gene>
    <name evidence="4" type="ORF">TEHN7118_0972</name>
</gene>
<dbReference type="Proteomes" id="UP000236214">
    <property type="component" value="Unassembled WGS sequence"/>
</dbReference>
<keyword evidence="1" id="KW-0328">Glycosyltransferase</keyword>
<keyword evidence="2 4" id="KW-0808">Transferase</keyword>
<comment type="caution">
    <text evidence="4">The sequence shown here is derived from an EMBL/GenBank/DDBJ whole genome shotgun (WGS) entry which is preliminary data.</text>
</comment>
<evidence type="ECO:0000256" key="1">
    <source>
        <dbReference type="ARBA" id="ARBA00022676"/>
    </source>
</evidence>
<evidence type="ECO:0000313" key="5">
    <source>
        <dbReference type="Proteomes" id="UP000236214"/>
    </source>
</evidence>
<name>A0A2H6CT51_TETHA</name>